<dbReference type="PANTHER" id="PTHR34066:SF1">
    <property type="entry name" value="DUF1764 FAMILY PROTEIN"/>
    <property type="match status" value="1"/>
</dbReference>
<gene>
    <name evidence="2" type="ORF">JCGZ_07690</name>
</gene>
<sequence length="125" mass="14062">MPKKKTSKATEQAEKEATVVEPEKPSLTPKKSSNEIDEIFSGKKRKKPEKEKNVKANENETEEPKLLKKKKKSKEDKEGRFTNLPSKPRKKTEDGLTVYTEEELGISNSNAGGTPLCPFDCDCCF</sequence>
<reference evidence="2 3" key="1">
    <citation type="journal article" date="2014" name="PLoS ONE">
        <title>Global Analysis of Gene Expression Profiles in Physic Nut (Jatropha curcas L.) Seedlings Exposed to Salt Stress.</title>
        <authorList>
            <person name="Zhang L."/>
            <person name="Zhang C."/>
            <person name="Wu P."/>
            <person name="Chen Y."/>
            <person name="Li M."/>
            <person name="Jiang H."/>
            <person name="Wu G."/>
        </authorList>
    </citation>
    <scope>NUCLEOTIDE SEQUENCE [LARGE SCALE GENOMIC DNA]</scope>
    <source>
        <strain evidence="3">cv. GZQX0401</strain>
        <tissue evidence="2">Young leaves</tissue>
    </source>
</reference>
<dbReference type="EMBL" id="KK914539">
    <property type="protein sequence ID" value="KDP34119.1"/>
    <property type="molecule type" value="Genomic_DNA"/>
</dbReference>
<dbReference type="AlphaFoldDB" id="A0A067KQM4"/>
<organism evidence="2 3">
    <name type="scientific">Jatropha curcas</name>
    <name type="common">Barbados nut</name>
    <dbReference type="NCBI Taxonomy" id="180498"/>
    <lineage>
        <taxon>Eukaryota</taxon>
        <taxon>Viridiplantae</taxon>
        <taxon>Streptophyta</taxon>
        <taxon>Embryophyta</taxon>
        <taxon>Tracheophyta</taxon>
        <taxon>Spermatophyta</taxon>
        <taxon>Magnoliopsida</taxon>
        <taxon>eudicotyledons</taxon>
        <taxon>Gunneridae</taxon>
        <taxon>Pentapetalae</taxon>
        <taxon>rosids</taxon>
        <taxon>fabids</taxon>
        <taxon>Malpighiales</taxon>
        <taxon>Euphorbiaceae</taxon>
        <taxon>Crotonoideae</taxon>
        <taxon>Jatropheae</taxon>
        <taxon>Jatropha</taxon>
    </lineage>
</organism>
<dbReference type="STRING" id="180498.A0A067KQM4"/>
<feature type="compositionally biased region" description="Basic and acidic residues" evidence="1">
    <location>
        <begin position="48"/>
        <end position="66"/>
    </location>
</feature>
<evidence type="ECO:0000313" key="2">
    <source>
        <dbReference type="EMBL" id="KDP34119.1"/>
    </source>
</evidence>
<accession>A0A067KQM4</accession>
<proteinExistence type="predicted"/>
<feature type="region of interest" description="Disordered" evidence="1">
    <location>
        <begin position="1"/>
        <end position="96"/>
    </location>
</feature>
<evidence type="ECO:0000313" key="3">
    <source>
        <dbReference type="Proteomes" id="UP000027138"/>
    </source>
</evidence>
<keyword evidence="3" id="KW-1185">Reference proteome</keyword>
<dbReference type="Pfam" id="PF08576">
    <property type="entry name" value="DUF1764"/>
    <property type="match status" value="1"/>
</dbReference>
<name>A0A067KQM4_JATCU</name>
<dbReference type="PANTHER" id="PTHR34066">
    <property type="entry name" value="GROWTH FACTOR 2"/>
    <property type="match status" value="1"/>
</dbReference>
<dbReference type="InterPro" id="IPR013885">
    <property type="entry name" value="DUF1764_euk"/>
</dbReference>
<dbReference type="OrthoDB" id="20835at2759"/>
<dbReference type="Proteomes" id="UP000027138">
    <property type="component" value="Unassembled WGS sequence"/>
</dbReference>
<evidence type="ECO:0008006" key="4">
    <source>
        <dbReference type="Google" id="ProtNLM"/>
    </source>
</evidence>
<protein>
    <recommendedName>
        <fullName evidence="4">DUF1764 domain-containing protein</fullName>
    </recommendedName>
</protein>
<evidence type="ECO:0000256" key="1">
    <source>
        <dbReference type="SAM" id="MobiDB-lite"/>
    </source>
</evidence>
<feature type="compositionally biased region" description="Basic and acidic residues" evidence="1">
    <location>
        <begin position="11"/>
        <end position="24"/>
    </location>
</feature>